<feature type="compositionally biased region" description="Basic and acidic residues" evidence="3">
    <location>
        <begin position="15"/>
        <end position="26"/>
    </location>
</feature>
<dbReference type="GO" id="GO:0005525">
    <property type="term" value="F:GTP binding"/>
    <property type="evidence" value="ECO:0007669"/>
    <property type="project" value="UniProtKB-KW"/>
</dbReference>
<name>A0A2K5HIA0_COLAP</name>
<dbReference type="Ensembl" id="ENSCANT00000016184.1">
    <property type="protein sequence ID" value="ENSCANP00000004074.1"/>
    <property type="gene ID" value="ENSCANG00000012933.1"/>
</dbReference>
<feature type="region of interest" description="Disordered" evidence="3">
    <location>
        <begin position="1"/>
        <end position="81"/>
    </location>
</feature>
<evidence type="ECO:0000256" key="2">
    <source>
        <dbReference type="ARBA" id="ARBA00023134"/>
    </source>
</evidence>
<reference evidence="4" key="1">
    <citation type="submission" date="2025-08" db="UniProtKB">
        <authorList>
            <consortium name="Ensembl"/>
        </authorList>
    </citation>
    <scope>IDENTIFICATION</scope>
</reference>
<evidence type="ECO:0000256" key="3">
    <source>
        <dbReference type="SAM" id="MobiDB-lite"/>
    </source>
</evidence>
<reference evidence="4" key="2">
    <citation type="submission" date="2025-09" db="UniProtKB">
        <authorList>
            <consortium name="Ensembl"/>
        </authorList>
    </citation>
    <scope>IDENTIFICATION</scope>
</reference>
<dbReference type="PANTHER" id="PTHR45709">
    <property type="entry name" value="LARGE SUBUNIT GTPASE 1 HOMOLOG-RELATED"/>
    <property type="match status" value="1"/>
</dbReference>
<evidence type="ECO:0000256" key="1">
    <source>
        <dbReference type="ARBA" id="ARBA00022741"/>
    </source>
</evidence>
<keyword evidence="5" id="KW-1185">Reference proteome</keyword>
<sequence length="182" mass="21380">MPRKKPFSVKQKKKQLQDKRERKRGLQDGLRSSSNSRSGSRERREEQTDTSDGESVTHHIRRLNQQPSQGLGPRGYDPNRYRLHFERDSREEVERRKRAAREQVLQPVSAEVLELDIREVYQPGSVLDFPRRPPWSYEMSKEQLMSQEERSFQEYLGKIHGAYSSEKLSYFEKSKCGAPGIL</sequence>
<dbReference type="AlphaFoldDB" id="A0A2K5HIA0"/>
<dbReference type="GO" id="GO:0003924">
    <property type="term" value="F:GTPase activity"/>
    <property type="evidence" value="ECO:0007669"/>
    <property type="project" value="InterPro"/>
</dbReference>
<evidence type="ECO:0000313" key="5">
    <source>
        <dbReference type="Proteomes" id="UP000233080"/>
    </source>
</evidence>
<keyword evidence="1" id="KW-0547">Nucleotide-binding</keyword>
<keyword evidence="2" id="KW-0342">GTP-binding</keyword>
<protein>
    <submittedName>
        <fullName evidence="4">Uncharacterized protein</fullName>
    </submittedName>
</protein>
<dbReference type="Proteomes" id="UP000233080">
    <property type="component" value="Unassembled WGS sequence"/>
</dbReference>
<feature type="compositionally biased region" description="Basic residues" evidence="3">
    <location>
        <begin position="1"/>
        <end position="14"/>
    </location>
</feature>
<evidence type="ECO:0000313" key="4">
    <source>
        <dbReference type="Ensembl" id="ENSCANP00000004074.1"/>
    </source>
</evidence>
<dbReference type="PANTHER" id="PTHR45709:SF3">
    <property type="entry name" value="GUANINE NUCLEOTIDE-BINDING PROTEIN-LIKE 1"/>
    <property type="match status" value="1"/>
</dbReference>
<proteinExistence type="predicted"/>
<organism evidence="4 5">
    <name type="scientific">Colobus angolensis palliatus</name>
    <name type="common">Peters' Angolan colobus</name>
    <dbReference type="NCBI Taxonomy" id="336983"/>
    <lineage>
        <taxon>Eukaryota</taxon>
        <taxon>Metazoa</taxon>
        <taxon>Chordata</taxon>
        <taxon>Craniata</taxon>
        <taxon>Vertebrata</taxon>
        <taxon>Euteleostomi</taxon>
        <taxon>Mammalia</taxon>
        <taxon>Eutheria</taxon>
        <taxon>Euarchontoglires</taxon>
        <taxon>Primates</taxon>
        <taxon>Haplorrhini</taxon>
        <taxon>Catarrhini</taxon>
        <taxon>Cercopithecidae</taxon>
        <taxon>Colobinae</taxon>
        <taxon>Colobus</taxon>
    </lineage>
</organism>
<dbReference type="InterPro" id="IPR043358">
    <property type="entry name" value="GNL1-like"/>
</dbReference>
<accession>A0A2K5HIA0</accession>